<sequence>MKGILLLFFFATASAEIVGYFKEYEVHHFTLEGPSSDTIYDFDRDARIINGSDAEPGQFPFVARLSITRRNPETEVSSGTLCTGSLIHEQFALTASHCVTPNSDWITNVAFLIGTVNRNVPGTIVNSAEFWFLEQPATLVKDLAMFRFAQPIVRTALIDFIRIPSRVQTNYEFVGWPVTTIGWGRDNTGASTVHLQYANFLVLSINVCSTRFTEYEICYVDNGTDSMTQPGDSGGPVIVREGDHMTQIGVHAGRRTVDGFSFHSAARLSTFLDWIHEYSGITIRDS</sequence>
<dbReference type="SUPFAM" id="SSF50494">
    <property type="entry name" value="Trypsin-like serine proteases"/>
    <property type="match status" value="1"/>
</dbReference>
<dbReference type="PANTHER" id="PTHR24250:SF50">
    <property type="entry name" value="PEPTIDASE S1 DOMAIN-CONTAINING PROTEIN"/>
    <property type="match status" value="1"/>
</dbReference>
<dbReference type="Pfam" id="PF00089">
    <property type="entry name" value="Trypsin"/>
    <property type="match status" value="1"/>
</dbReference>
<dbReference type="SMART" id="SM00020">
    <property type="entry name" value="Tryp_SPc"/>
    <property type="match status" value="1"/>
</dbReference>
<dbReference type="PRINTS" id="PR00722">
    <property type="entry name" value="CHYMOTRYPSIN"/>
</dbReference>
<name>A0A9N9RN84_9DIPT</name>
<dbReference type="InterPro" id="IPR043504">
    <property type="entry name" value="Peptidase_S1_PA_chymotrypsin"/>
</dbReference>
<gene>
    <name evidence="5" type="ORF">CHIRRI_LOCUS2370</name>
</gene>
<accession>A0A9N9RN84</accession>
<dbReference type="OrthoDB" id="5565075at2759"/>
<dbReference type="Proteomes" id="UP001153620">
    <property type="component" value="Chromosome 1"/>
</dbReference>
<dbReference type="InterPro" id="IPR009003">
    <property type="entry name" value="Peptidase_S1_PA"/>
</dbReference>
<dbReference type="InterPro" id="IPR001254">
    <property type="entry name" value="Trypsin_dom"/>
</dbReference>
<dbReference type="EMBL" id="OU895877">
    <property type="protein sequence ID" value="CAG9799403.1"/>
    <property type="molecule type" value="Genomic_DNA"/>
</dbReference>
<proteinExistence type="inferred from homology"/>
<feature type="domain" description="Peptidase S1" evidence="4">
    <location>
        <begin position="48"/>
        <end position="280"/>
    </location>
</feature>
<dbReference type="InterPro" id="IPR001314">
    <property type="entry name" value="Peptidase_S1A"/>
</dbReference>
<dbReference type="GO" id="GO:0006508">
    <property type="term" value="P:proteolysis"/>
    <property type="evidence" value="ECO:0007669"/>
    <property type="project" value="InterPro"/>
</dbReference>
<evidence type="ECO:0000256" key="2">
    <source>
        <dbReference type="ARBA" id="ARBA00024195"/>
    </source>
</evidence>
<keyword evidence="6" id="KW-1185">Reference proteome</keyword>
<dbReference type="GO" id="GO:0004252">
    <property type="term" value="F:serine-type endopeptidase activity"/>
    <property type="evidence" value="ECO:0007669"/>
    <property type="project" value="InterPro"/>
</dbReference>
<evidence type="ECO:0000313" key="6">
    <source>
        <dbReference type="Proteomes" id="UP001153620"/>
    </source>
</evidence>
<feature type="chain" id="PRO_5040137678" description="Peptidase S1 domain-containing protein" evidence="3">
    <location>
        <begin position="16"/>
        <end position="286"/>
    </location>
</feature>
<feature type="signal peptide" evidence="3">
    <location>
        <begin position="1"/>
        <end position="15"/>
    </location>
</feature>
<dbReference type="PROSITE" id="PS00134">
    <property type="entry name" value="TRYPSIN_HIS"/>
    <property type="match status" value="1"/>
</dbReference>
<comment type="similarity">
    <text evidence="2">Belongs to the peptidase S1 family. CLIP subfamily.</text>
</comment>
<dbReference type="PROSITE" id="PS50240">
    <property type="entry name" value="TRYPSIN_DOM"/>
    <property type="match status" value="1"/>
</dbReference>
<keyword evidence="3" id="KW-0732">Signal</keyword>
<keyword evidence="1" id="KW-1015">Disulfide bond</keyword>
<dbReference type="Gene3D" id="2.40.10.10">
    <property type="entry name" value="Trypsin-like serine proteases"/>
    <property type="match status" value="1"/>
</dbReference>
<reference evidence="5" key="1">
    <citation type="submission" date="2022-01" db="EMBL/GenBank/DDBJ databases">
        <authorList>
            <person name="King R."/>
        </authorList>
    </citation>
    <scope>NUCLEOTIDE SEQUENCE</scope>
</reference>
<evidence type="ECO:0000256" key="1">
    <source>
        <dbReference type="ARBA" id="ARBA00023157"/>
    </source>
</evidence>
<evidence type="ECO:0000259" key="4">
    <source>
        <dbReference type="PROSITE" id="PS50240"/>
    </source>
</evidence>
<reference evidence="5" key="2">
    <citation type="submission" date="2022-10" db="EMBL/GenBank/DDBJ databases">
        <authorList>
            <consortium name="ENA_rothamsted_submissions"/>
            <consortium name="culmorum"/>
            <person name="King R."/>
        </authorList>
    </citation>
    <scope>NUCLEOTIDE SEQUENCE</scope>
</reference>
<dbReference type="InterPro" id="IPR018114">
    <property type="entry name" value="TRYPSIN_HIS"/>
</dbReference>
<dbReference type="AlphaFoldDB" id="A0A9N9RN84"/>
<organism evidence="5 6">
    <name type="scientific">Chironomus riparius</name>
    <dbReference type="NCBI Taxonomy" id="315576"/>
    <lineage>
        <taxon>Eukaryota</taxon>
        <taxon>Metazoa</taxon>
        <taxon>Ecdysozoa</taxon>
        <taxon>Arthropoda</taxon>
        <taxon>Hexapoda</taxon>
        <taxon>Insecta</taxon>
        <taxon>Pterygota</taxon>
        <taxon>Neoptera</taxon>
        <taxon>Endopterygota</taxon>
        <taxon>Diptera</taxon>
        <taxon>Nematocera</taxon>
        <taxon>Chironomoidea</taxon>
        <taxon>Chironomidae</taxon>
        <taxon>Chironominae</taxon>
        <taxon>Chironomus</taxon>
    </lineage>
</organism>
<evidence type="ECO:0000256" key="3">
    <source>
        <dbReference type="SAM" id="SignalP"/>
    </source>
</evidence>
<evidence type="ECO:0000313" key="5">
    <source>
        <dbReference type="EMBL" id="CAG9799403.1"/>
    </source>
</evidence>
<protein>
    <recommendedName>
        <fullName evidence="4">Peptidase S1 domain-containing protein</fullName>
    </recommendedName>
</protein>
<dbReference type="PANTHER" id="PTHR24250">
    <property type="entry name" value="CHYMOTRYPSIN-RELATED"/>
    <property type="match status" value="1"/>
</dbReference>